<keyword evidence="8 13" id="KW-0862">Zinc</keyword>
<comment type="cofactor">
    <cofactor evidence="13 14">
        <name>Zn(2+)</name>
        <dbReference type="ChEBI" id="CHEBI:29105"/>
    </cofactor>
    <text evidence="13 14">Binds 1 zinc ion per subunit.</text>
</comment>
<dbReference type="Gene3D" id="3.90.132.10">
    <property type="entry name" value="Leishmanolysin , domain 2"/>
    <property type="match status" value="1"/>
</dbReference>
<evidence type="ECO:0000256" key="12">
    <source>
        <dbReference type="PIRSR" id="PIRSR601577-1"/>
    </source>
</evidence>
<comment type="subcellular location">
    <subcellularLocation>
        <location evidence="1">Membrane</location>
        <topology evidence="1">Single-pass type I membrane protein</topology>
    </subcellularLocation>
</comment>
<evidence type="ECO:0000256" key="4">
    <source>
        <dbReference type="ARBA" id="ARBA00022692"/>
    </source>
</evidence>
<evidence type="ECO:0000256" key="13">
    <source>
        <dbReference type="PIRSR" id="PIRSR601577-2"/>
    </source>
</evidence>
<feature type="binding site" evidence="13">
    <location>
        <position position="251"/>
    </location>
    <ligand>
        <name>Zn(2+)</name>
        <dbReference type="ChEBI" id="CHEBI:29105"/>
        <note>catalytic</note>
    </ligand>
</feature>
<dbReference type="EMBL" id="JANPWB010000010">
    <property type="protein sequence ID" value="KAJ1137260.1"/>
    <property type="molecule type" value="Genomic_DNA"/>
</dbReference>
<evidence type="ECO:0000256" key="7">
    <source>
        <dbReference type="ARBA" id="ARBA00022801"/>
    </source>
</evidence>
<dbReference type="Gene3D" id="3.10.170.20">
    <property type="match status" value="1"/>
</dbReference>
<evidence type="ECO:0000256" key="14">
    <source>
        <dbReference type="RuleBase" id="RU366077"/>
    </source>
</evidence>
<dbReference type="Pfam" id="PF01457">
    <property type="entry name" value="Peptidase_M8"/>
    <property type="match status" value="2"/>
</dbReference>
<evidence type="ECO:0000313" key="17">
    <source>
        <dbReference type="Proteomes" id="UP001066276"/>
    </source>
</evidence>
<comment type="caution">
    <text evidence="16">The sequence shown here is derived from an EMBL/GenBank/DDBJ whole genome shotgun (WGS) entry which is preliminary data.</text>
</comment>
<dbReference type="SUPFAM" id="SSF55486">
    <property type="entry name" value="Metalloproteases ('zincins'), catalytic domain"/>
    <property type="match status" value="1"/>
</dbReference>
<dbReference type="PANTHER" id="PTHR10942">
    <property type="entry name" value="LEISHMANOLYSIN-LIKE PEPTIDASE"/>
    <property type="match status" value="1"/>
</dbReference>
<proteinExistence type="inferred from homology"/>
<name>A0AAV7QDR5_PLEWA</name>
<dbReference type="GO" id="GO:0005737">
    <property type="term" value="C:cytoplasm"/>
    <property type="evidence" value="ECO:0007669"/>
    <property type="project" value="TreeGrafter"/>
</dbReference>
<gene>
    <name evidence="16" type="ORF">NDU88_003673</name>
</gene>
<evidence type="ECO:0000256" key="11">
    <source>
        <dbReference type="ARBA" id="ARBA00023136"/>
    </source>
</evidence>
<protein>
    <recommendedName>
        <fullName evidence="14">Leishmanolysin-like peptidase</fullName>
        <ecNumber evidence="14">3.4.24.-</ecNumber>
    </recommendedName>
</protein>
<keyword evidence="7 14" id="KW-0378">Hydrolase</keyword>
<accession>A0AAV7QDR5</accession>
<dbReference type="GO" id="GO:0016020">
    <property type="term" value="C:membrane"/>
    <property type="evidence" value="ECO:0007669"/>
    <property type="project" value="UniProtKB-SubCell"/>
</dbReference>
<dbReference type="GO" id="GO:0007155">
    <property type="term" value="P:cell adhesion"/>
    <property type="evidence" value="ECO:0007669"/>
    <property type="project" value="InterPro"/>
</dbReference>
<sequence>MVTPWPKWLVVLLASSFFFAVHPCWARCIHDDVQSSVPVLRAPALEPHPALLSSRGRRATLLDPLLPIRIRAWHTPAESARLSPEHAAQLQAAVEEATSRISRALAVRHVPGRLLLSRNVNLYCRSVWRDPASPNFNKCSFADQSYLIESCLEVTIPDEHLEGYAIWPEYGDVPREVMQEDGVGVTGADFILYVKVASTDKCYREPSVIAYASYCQLDHTGRPVAGAIIFCKAHLEKAVSRQEDVVQVTLHEVLHALGFSRSLFEKWKDCTYAPAIGVNCSSRTRVTNTDEIGQVRIFTPSVMKKMKAHLGGGHTGAPLENQDTNGLPSSHWEARVLQGSIMTASLPDARITQLDEITLAAFEDTGWYQVNGSAAERLVWGQGAGADFGLTSTCGKNSSKYFCTGSGSGCHYMHLHKGRCSTDPFLDGCRMYKPLTNGSECWLEGNHVQMDSENNFGEIYHADSRCFFSTLIKEVPLLQGPSPASEMVHGCCYLHRCVAQSEYQVKVAGSPWLSCPAGTSIQVPGYRGQLLCPNGLFCQNVTRTTVSQHGYGVTNVFEEKADSPSDPTEAAMKRTKVLTLQGHLDQREGDMQLSKKTLSLLANLAIKALTDFSGITRCHFEGQKLDPSLAFTVELWQSVTCPDSKEETLSYILQGAIYNMPVTFVFNGTTFTLVLVRLVDATLLAPTLTPVNLGHLTLILISLGLAVTLLLITGFIMYRKHRTAMQVQDAWRAPDVITGIP</sequence>
<evidence type="ECO:0000256" key="5">
    <source>
        <dbReference type="ARBA" id="ARBA00022723"/>
    </source>
</evidence>
<evidence type="ECO:0000256" key="2">
    <source>
        <dbReference type="ARBA" id="ARBA00005860"/>
    </source>
</evidence>
<keyword evidence="17" id="KW-1185">Reference proteome</keyword>
<dbReference type="GO" id="GO:0046872">
    <property type="term" value="F:metal ion binding"/>
    <property type="evidence" value="ECO:0007669"/>
    <property type="project" value="UniProtKB-KW"/>
</dbReference>
<feature type="signal peptide" evidence="14">
    <location>
        <begin position="1"/>
        <end position="26"/>
    </location>
</feature>
<evidence type="ECO:0000256" key="15">
    <source>
        <dbReference type="SAM" id="Phobius"/>
    </source>
</evidence>
<dbReference type="AlphaFoldDB" id="A0AAV7QDR5"/>
<dbReference type="GO" id="GO:0006508">
    <property type="term" value="P:proteolysis"/>
    <property type="evidence" value="ECO:0007669"/>
    <property type="project" value="UniProtKB-KW"/>
</dbReference>
<dbReference type="Proteomes" id="UP001066276">
    <property type="component" value="Chromosome 6"/>
</dbReference>
<evidence type="ECO:0000256" key="10">
    <source>
        <dbReference type="ARBA" id="ARBA00023049"/>
    </source>
</evidence>
<dbReference type="PANTHER" id="PTHR10942:SF6">
    <property type="entry name" value="CILIATED LEFT-RIGHT ORGANIZER METALLOPEPTIDASE"/>
    <property type="match status" value="1"/>
</dbReference>
<organism evidence="16 17">
    <name type="scientific">Pleurodeles waltl</name>
    <name type="common">Iberian ribbed newt</name>
    <dbReference type="NCBI Taxonomy" id="8319"/>
    <lineage>
        <taxon>Eukaryota</taxon>
        <taxon>Metazoa</taxon>
        <taxon>Chordata</taxon>
        <taxon>Craniata</taxon>
        <taxon>Vertebrata</taxon>
        <taxon>Euteleostomi</taxon>
        <taxon>Amphibia</taxon>
        <taxon>Batrachia</taxon>
        <taxon>Caudata</taxon>
        <taxon>Salamandroidea</taxon>
        <taxon>Salamandridae</taxon>
        <taxon>Pleurodelinae</taxon>
        <taxon>Pleurodeles</taxon>
    </lineage>
</organism>
<comment type="similarity">
    <text evidence="2 14">Belongs to the peptidase M8 family.</text>
</comment>
<keyword evidence="5 13" id="KW-0479">Metal-binding</keyword>
<evidence type="ECO:0000256" key="9">
    <source>
        <dbReference type="ARBA" id="ARBA00022989"/>
    </source>
</evidence>
<evidence type="ECO:0000256" key="6">
    <source>
        <dbReference type="ARBA" id="ARBA00022729"/>
    </source>
</evidence>
<keyword evidence="4 15" id="KW-0812">Transmembrane</keyword>
<dbReference type="InterPro" id="IPR001577">
    <property type="entry name" value="Peptidase_M8"/>
</dbReference>
<dbReference type="Gene3D" id="2.30.34.10">
    <property type="entry name" value="Leishmanolysin domain 4"/>
    <property type="match status" value="1"/>
</dbReference>
<feature type="active site" evidence="12">
    <location>
        <position position="252"/>
    </location>
</feature>
<feature type="binding site" evidence="13">
    <location>
        <position position="255"/>
    </location>
    <ligand>
        <name>Zn(2+)</name>
        <dbReference type="ChEBI" id="CHEBI:29105"/>
        <note>catalytic</note>
    </ligand>
</feature>
<feature type="binding site" evidence="13">
    <location>
        <position position="331"/>
    </location>
    <ligand>
        <name>Zn(2+)</name>
        <dbReference type="ChEBI" id="CHEBI:29105"/>
        <note>catalytic</note>
    </ligand>
</feature>
<dbReference type="EC" id="3.4.24.-" evidence="14"/>
<keyword evidence="10 13" id="KW-0482">Metalloprotease</keyword>
<evidence type="ECO:0000313" key="16">
    <source>
        <dbReference type="EMBL" id="KAJ1137260.1"/>
    </source>
</evidence>
<dbReference type="FunFam" id="3.90.132.10:FF:000002">
    <property type="entry name" value="Leishmanolysin like peptidase 2"/>
    <property type="match status" value="1"/>
</dbReference>
<keyword evidence="9 15" id="KW-1133">Transmembrane helix</keyword>
<feature type="chain" id="PRO_5043110164" description="Leishmanolysin-like peptidase" evidence="14">
    <location>
        <begin position="27"/>
        <end position="741"/>
    </location>
</feature>
<keyword evidence="11 15" id="KW-0472">Membrane</keyword>
<feature type="transmembrane region" description="Helical" evidence="15">
    <location>
        <begin position="696"/>
        <end position="718"/>
    </location>
</feature>
<keyword evidence="6 14" id="KW-0732">Signal</keyword>
<reference evidence="16" key="1">
    <citation type="journal article" date="2022" name="bioRxiv">
        <title>Sequencing and chromosome-scale assembly of the giantPleurodeles waltlgenome.</title>
        <authorList>
            <person name="Brown T."/>
            <person name="Elewa A."/>
            <person name="Iarovenko S."/>
            <person name="Subramanian E."/>
            <person name="Araus A.J."/>
            <person name="Petzold A."/>
            <person name="Susuki M."/>
            <person name="Suzuki K.-i.T."/>
            <person name="Hayashi T."/>
            <person name="Toyoda A."/>
            <person name="Oliveira C."/>
            <person name="Osipova E."/>
            <person name="Leigh N.D."/>
            <person name="Simon A."/>
            <person name="Yun M.H."/>
        </authorList>
    </citation>
    <scope>NUCLEOTIDE SEQUENCE</scope>
    <source>
        <strain evidence="16">20211129_DDA</strain>
        <tissue evidence="16">Liver</tissue>
    </source>
</reference>
<evidence type="ECO:0000256" key="3">
    <source>
        <dbReference type="ARBA" id="ARBA00022670"/>
    </source>
</evidence>
<dbReference type="GO" id="GO:0004222">
    <property type="term" value="F:metalloendopeptidase activity"/>
    <property type="evidence" value="ECO:0007669"/>
    <property type="project" value="UniProtKB-UniRule"/>
</dbReference>
<evidence type="ECO:0000256" key="8">
    <source>
        <dbReference type="ARBA" id="ARBA00022833"/>
    </source>
</evidence>
<evidence type="ECO:0000256" key="1">
    <source>
        <dbReference type="ARBA" id="ARBA00004479"/>
    </source>
</evidence>
<keyword evidence="3 14" id="KW-0645">Protease</keyword>